<dbReference type="eggNOG" id="ENOG502QPXT">
    <property type="taxonomic scope" value="Eukaryota"/>
</dbReference>
<dbReference type="EMBL" id="KE346282">
    <property type="protein sequence ID" value="EXC32129.1"/>
    <property type="molecule type" value="Genomic_DNA"/>
</dbReference>
<organism evidence="3 4">
    <name type="scientific">Morus notabilis</name>
    <dbReference type="NCBI Taxonomy" id="981085"/>
    <lineage>
        <taxon>Eukaryota</taxon>
        <taxon>Viridiplantae</taxon>
        <taxon>Streptophyta</taxon>
        <taxon>Embryophyta</taxon>
        <taxon>Tracheophyta</taxon>
        <taxon>Spermatophyta</taxon>
        <taxon>Magnoliopsida</taxon>
        <taxon>eudicotyledons</taxon>
        <taxon>Gunneridae</taxon>
        <taxon>Pentapetalae</taxon>
        <taxon>rosids</taxon>
        <taxon>fabids</taxon>
        <taxon>Rosales</taxon>
        <taxon>Moraceae</taxon>
        <taxon>Moreae</taxon>
        <taxon>Morus</taxon>
    </lineage>
</organism>
<evidence type="ECO:0000313" key="4">
    <source>
        <dbReference type="Proteomes" id="UP000030645"/>
    </source>
</evidence>
<gene>
    <name evidence="3" type="ORF">L484_004611</name>
</gene>
<dbReference type="InterPro" id="IPR023213">
    <property type="entry name" value="CAT-like_dom_sf"/>
</dbReference>
<evidence type="ECO:0000313" key="3">
    <source>
        <dbReference type="EMBL" id="EXC32129.1"/>
    </source>
</evidence>
<keyword evidence="2 3" id="KW-0012">Acyltransferase</keyword>
<evidence type="ECO:0000256" key="2">
    <source>
        <dbReference type="ARBA" id="ARBA00023315"/>
    </source>
</evidence>
<dbReference type="Proteomes" id="UP000030645">
    <property type="component" value="Unassembled WGS sequence"/>
</dbReference>
<name>W9S9D6_9ROSA</name>
<dbReference type="GO" id="GO:0016747">
    <property type="term" value="F:acyltransferase activity, transferring groups other than amino-acyl groups"/>
    <property type="evidence" value="ECO:0007669"/>
    <property type="project" value="UniProtKB-ARBA"/>
</dbReference>
<evidence type="ECO:0000256" key="1">
    <source>
        <dbReference type="ARBA" id="ARBA00022679"/>
    </source>
</evidence>
<dbReference type="Pfam" id="PF02458">
    <property type="entry name" value="Transferase"/>
    <property type="match status" value="1"/>
</dbReference>
<dbReference type="STRING" id="981085.W9S9D6"/>
<reference evidence="4" key="1">
    <citation type="submission" date="2013-01" db="EMBL/GenBank/DDBJ databases">
        <title>Draft Genome Sequence of a Mulberry Tree, Morus notabilis C.K. Schneid.</title>
        <authorList>
            <person name="He N."/>
            <person name="Zhao S."/>
        </authorList>
    </citation>
    <scope>NUCLEOTIDE SEQUENCE</scope>
</reference>
<dbReference type="InterPro" id="IPR051504">
    <property type="entry name" value="Plant_metabolite_acyltrans"/>
</dbReference>
<dbReference type="Gene3D" id="3.30.559.10">
    <property type="entry name" value="Chloramphenicol acetyltransferase-like domain"/>
    <property type="match status" value="2"/>
</dbReference>
<accession>W9S9D6</accession>
<dbReference type="PANTHER" id="PTHR31625">
    <property type="match status" value="1"/>
</dbReference>
<proteinExistence type="predicted"/>
<keyword evidence="4" id="KW-1185">Reference proteome</keyword>
<protein>
    <submittedName>
        <fullName evidence="3">Anthocyanin 5-aromatic acyltransferase</fullName>
    </submittedName>
</protein>
<dbReference type="SUPFAM" id="SSF52777">
    <property type="entry name" value="CoA-dependent acyltransferases"/>
    <property type="match status" value="1"/>
</dbReference>
<keyword evidence="1 3" id="KW-0808">Transferase</keyword>
<dbReference type="AlphaFoldDB" id="W9S9D6"/>
<sequence>MVEVIEVCRVAPPADHSDQSFSPKSLPLTFFDIRWLRFPPPKLLYFYKISPVNPSTNSFFDSIVPRLKHSLSLTLQHFLPLAGNLTWPPTSPKPVIAYTESDGVSLIIAKSYADFYRLSTTESVAFSDAAECRPLVPNLPLGTSDSEAVPVLAIQVTFFPNDNAFSIGIAVHKAALDGQSFFLFVKSWAHEITVINFLPPHFPLEMKPLYDRTTLFKNDFSKLEKIYSSDWLNSDGPNNRSVTPWETNAANEPDSIRGTFRLSRAMIQELKRRISITETATFKNVSAFSLICAYTWFCLAKAEEISDDKNLVFLVDCRSRLDPPLPATYLGNCIAPRFAVLEREALLGKQGFVAAVNAISEAMKGLENKSVLDGAENWVSVVVGNMHRSINKRRKVYSVASSPRFKVYDTDFGWGRPRKVDVVSVDVTGAMSLLESRNDDGVEIGIVLKKHQMEAFASLFAQGLEFKNDKYCSSTSKITSSL</sequence>